<evidence type="ECO:0000313" key="3">
    <source>
        <dbReference type="Proteomes" id="UP000419743"/>
    </source>
</evidence>
<organism evidence="2 3">
    <name type="scientific">Occultella aeris</name>
    <dbReference type="NCBI Taxonomy" id="2761496"/>
    <lineage>
        <taxon>Bacteria</taxon>
        <taxon>Bacillati</taxon>
        <taxon>Actinomycetota</taxon>
        <taxon>Actinomycetes</taxon>
        <taxon>Micrococcales</taxon>
        <taxon>Ruaniaceae</taxon>
        <taxon>Occultella</taxon>
    </lineage>
</organism>
<dbReference type="PROSITE" id="PS51257">
    <property type="entry name" value="PROKAR_LIPOPROTEIN"/>
    <property type="match status" value="1"/>
</dbReference>
<keyword evidence="1" id="KW-0732">Signal</keyword>
<dbReference type="InterPro" id="IPR027304">
    <property type="entry name" value="Trigger_fact/SurA_dom_sf"/>
</dbReference>
<dbReference type="AlphaFoldDB" id="A0A7M4DJ22"/>
<evidence type="ECO:0000313" key="2">
    <source>
        <dbReference type="EMBL" id="VZO37005.1"/>
    </source>
</evidence>
<protein>
    <submittedName>
        <fullName evidence="2">Uncharacterized protein</fullName>
    </submittedName>
</protein>
<dbReference type="SUPFAM" id="SSF109998">
    <property type="entry name" value="Triger factor/SurA peptide-binding domain-like"/>
    <property type="match status" value="1"/>
</dbReference>
<accession>A0A7M4DJ22</accession>
<dbReference type="Proteomes" id="UP000419743">
    <property type="component" value="Unassembled WGS sequence"/>
</dbReference>
<keyword evidence="3" id="KW-1185">Reference proteome</keyword>
<feature type="chain" id="PRO_5038562229" evidence="1">
    <location>
        <begin position="32"/>
        <end position="186"/>
    </location>
</feature>
<reference evidence="2 3" key="1">
    <citation type="submission" date="2019-11" db="EMBL/GenBank/DDBJ databases">
        <authorList>
            <person name="Criscuolo A."/>
        </authorList>
    </citation>
    <scope>NUCLEOTIDE SEQUENCE [LARGE SCALE GENOMIC DNA]</scope>
    <source>
        <strain evidence="2">CIP111667</strain>
    </source>
</reference>
<dbReference type="EMBL" id="CACRYJ010000029">
    <property type="protein sequence ID" value="VZO37005.1"/>
    <property type="molecule type" value="Genomic_DNA"/>
</dbReference>
<gene>
    <name evidence="2" type="ORF">HALOF300_02125</name>
</gene>
<sequence>MKGFASVVTTSRLLKITGSLAVGALALTACSANPGAAAVVDGSRITENTLATTDTQLSPMLTADPAPTQVLQLLIAAPQFLQVASENGIAYSDQQAQEVLEATAAAQGVPVADYSADTLRVTRMILAQGDLSQSPDGQAILDDANARLTDSDVVISPRYGEWDAEANAIAAVTPDWILAPEAPVAG</sequence>
<name>A0A7M4DJ22_9MICO</name>
<evidence type="ECO:0000256" key="1">
    <source>
        <dbReference type="SAM" id="SignalP"/>
    </source>
</evidence>
<proteinExistence type="predicted"/>
<comment type="caution">
    <text evidence="2">The sequence shown here is derived from an EMBL/GenBank/DDBJ whole genome shotgun (WGS) entry which is preliminary data.</text>
</comment>
<feature type="signal peptide" evidence="1">
    <location>
        <begin position="1"/>
        <end position="31"/>
    </location>
</feature>